<evidence type="ECO:0000313" key="2">
    <source>
        <dbReference type="EMBL" id="ABZ08019.1"/>
    </source>
</evidence>
<keyword evidence="1" id="KW-0472">Membrane</keyword>
<organism evidence="2">
    <name type="scientific">uncultured marine crenarchaeote HF4000_ANIW141M18</name>
    <dbReference type="NCBI Taxonomy" id="455579"/>
    <lineage>
        <taxon>Archaea</taxon>
        <taxon>Nitrososphaerota</taxon>
        <taxon>Nitrososphaeria</taxon>
        <taxon>Nitrosopumilales</taxon>
        <taxon>environmental samples</taxon>
    </lineage>
</organism>
<sequence length="193" mass="20772">MVNPAVVDTFVPSFLDILFFSHAFYFFTCSTLIAFPMVVLNMIFSMFLLPLGSVFSIAVATALAFAARSASSISSSPILHDIDKEPFALIFTDDLNRSKNDSMGALNGTGVGILPLGPKSCPNFLPTVGISFVSAKKKSYLLIIFFDFFLSALNFVSSFSSITMSAFAFFALIPISPDAMIHTEAGLVVFLGS</sequence>
<accession>B3T611</accession>
<protein>
    <submittedName>
        <fullName evidence="2">Uncharacterized protein</fullName>
    </submittedName>
</protein>
<proteinExistence type="predicted"/>
<keyword evidence="1" id="KW-1133">Transmembrane helix</keyword>
<feature type="transmembrane region" description="Helical" evidence="1">
    <location>
        <begin position="140"/>
        <end position="173"/>
    </location>
</feature>
<evidence type="ECO:0000256" key="1">
    <source>
        <dbReference type="SAM" id="Phobius"/>
    </source>
</evidence>
<feature type="transmembrane region" description="Helical" evidence="1">
    <location>
        <begin position="47"/>
        <end position="67"/>
    </location>
</feature>
<feature type="transmembrane region" description="Helical" evidence="1">
    <location>
        <begin position="17"/>
        <end position="40"/>
    </location>
</feature>
<name>B3T611_9ARCH</name>
<reference evidence="2" key="1">
    <citation type="journal article" date="2008" name="ISME J.">
        <title>Genomic patterns of recombination, clonal divergence and environment in marine microbial populations.</title>
        <authorList>
            <person name="Konstantinidis K.T."/>
            <person name="Delong E.F."/>
        </authorList>
    </citation>
    <scope>NUCLEOTIDE SEQUENCE</scope>
</reference>
<keyword evidence="1" id="KW-0812">Transmembrane</keyword>
<dbReference type="AlphaFoldDB" id="B3T611"/>
<gene>
    <name evidence="2" type="ORF">ALOHA_HF4000ANIW141M18ctg4g21</name>
</gene>
<dbReference type="EMBL" id="EU016615">
    <property type="protein sequence ID" value="ABZ08019.1"/>
    <property type="molecule type" value="Genomic_DNA"/>
</dbReference>